<comment type="caution">
    <text evidence="1">The sequence shown here is derived from an EMBL/GenBank/DDBJ whole genome shotgun (WGS) entry which is preliminary data.</text>
</comment>
<gene>
    <name evidence="1" type="ORF">IW261DRAFT_1572715</name>
</gene>
<sequence>MSSHMPMLHQGASNYVESNGTPFSEYHSRIAESIPRTANQARLVDDPASFPITPTDPWSSVHPSYRETRLMRPFAPCGLSWSPPGDNDMKDTAAKLVSL</sequence>
<evidence type="ECO:0000313" key="2">
    <source>
        <dbReference type="Proteomes" id="UP001175227"/>
    </source>
</evidence>
<proteinExistence type="predicted"/>
<name>A0AA39NRW4_9AGAR</name>
<evidence type="ECO:0000313" key="1">
    <source>
        <dbReference type="EMBL" id="KAK0470724.1"/>
    </source>
</evidence>
<dbReference type="AlphaFoldDB" id="A0AA39NRW4"/>
<accession>A0AA39NRW4</accession>
<dbReference type="Proteomes" id="UP001175227">
    <property type="component" value="Unassembled WGS sequence"/>
</dbReference>
<protein>
    <submittedName>
        <fullName evidence="1">Uncharacterized protein</fullName>
    </submittedName>
</protein>
<dbReference type="EMBL" id="JAUEPR010000059">
    <property type="protein sequence ID" value="KAK0470724.1"/>
    <property type="molecule type" value="Genomic_DNA"/>
</dbReference>
<reference evidence="1" key="1">
    <citation type="submission" date="2023-06" db="EMBL/GenBank/DDBJ databases">
        <authorList>
            <consortium name="Lawrence Berkeley National Laboratory"/>
            <person name="Ahrendt S."/>
            <person name="Sahu N."/>
            <person name="Indic B."/>
            <person name="Wong-Bajracharya J."/>
            <person name="Merenyi Z."/>
            <person name="Ke H.-M."/>
            <person name="Monk M."/>
            <person name="Kocsube S."/>
            <person name="Drula E."/>
            <person name="Lipzen A."/>
            <person name="Balint B."/>
            <person name="Henrissat B."/>
            <person name="Andreopoulos B."/>
            <person name="Martin F.M."/>
            <person name="Harder C.B."/>
            <person name="Rigling D."/>
            <person name="Ford K.L."/>
            <person name="Foster G.D."/>
            <person name="Pangilinan J."/>
            <person name="Papanicolaou A."/>
            <person name="Barry K."/>
            <person name="LaButti K."/>
            <person name="Viragh M."/>
            <person name="Koriabine M."/>
            <person name="Yan M."/>
            <person name="Riley R."/>
            <person name="Champramary S."/>
            <person name="Plett K.L."/>
            <person name="Tsai I.J."/>
            <person name="Slot J."/>
            <person name="Sipos G."/>
            <person name="Plett J."/>
            <person name="Nagy L.G."/>
            <person name="Grigoriev I.V."/>
        </authorList>
    </citation>
    <scope>NUCLEOTIDE SEQUENCE</scope>
    <source>
        <strain evidence="1">ICMP 16352</strain>
    </source>
</reference>
<keyword evidence="2" id="KW-1185">Reference proteome</keyword>
<organism evidence="1 2">
    <name type="scientific">Armillaria novae-zelandiae</name>
    <dbReference type="NCBI Taxonomy" id="153914"/>
    <lineage>
        <taxon>Eukaryota</taxon>
        <taxon>Fungi</taxon>
        <taxon>Dikarya</taxon>
        <taxon>Basidiomycota</taxon>
        <taxon>Agaricomycotina</taxon>
        <taxon>Agaricomycetes</taxon>
        <taxon>Agaricomycetidae</taxon>
        <taxon>Agaricales</taxon>
        <taxon>Marasmiineae</taxon>
        <taxon>Physalacriaceae</taxon>
        <taxon>Armillaria</taxon>
    </lineage>
</organism>